<dbReference type="InterPro" id="IPR024072">
    <property type="entry name" value="DHFR-like_dom_sf"/>
</dbReference>
<evidence type="ECO:0000259" key="4">
    <source>
        <dbReference type="Pfam" id="PF01872"/>
    </source>
</evidence>
<gene>
    <name evidence="5" type="ORF">GNZ21_03650</name>
</gene>
<evidence type="ECO:0000256" key="2">
    <source>
        <dbReference type="ARBA" id="ARBA00022857"/>
    </source>
</evidence>
<proteinExistence type="predicted"/>
<dbReference type="InterPro" id="IPR050765">
    <property type="entry name" value="Riboflavin_Biosynth_HTPR"/>
</dbReference>
<keyword evidence="6" id="KW-1185">Reference proteome</keyword>
<name>A0A7K1UGD8_9MICC</name>
<organism evidence="5 6">
    <name type="scientific">Nesterenkonia alkaliphila</name>
    <dbReference type="NCBI Taxonomy" id="1463631"/>
    <lineage>
        <taxon>Bacteria</taxon>
        <taxon>Bacillati</taxon>
        <taxon>Actinomycetota</taxon>
        <taxon>Actinomycetes</taxon>
        <taxon>Micrococcales</taxon>
        <taxon>Micrococcaceae</taxon>
        <taxon>Nesterenkonia</taxon>
    </lineage>
</organism>
<dbReference type="Proteomes" id="UP000460157">
    <property type="component" value="Unassembled WGS sequence"/>
</dbReference>
<comment type="pathway">
    <text evidence="1">Cofactor biosynthesis; riboflavin biosynthesis.</text>
</comment>
<comment type="caution">
    <text evidence="5">The sequence shown here is derived from an EMBL/GenBank/DDBJ whole genome shotgun (WGS) entry which is preliminary data.</text>
</comment>
<sequence>MHMSLDGKIVGDYLATSVGMASQREFHALAYGPQRHYRSHKGWLSGRITTEDNFTHYRTPDLNKAAAAVPDGDYIAVPDAPMNYFSIDPAGQLGWQKNSIDYFDTNAHVVEVLSGKASNAYKDLLRRLGISYLIAGDDTLDLAQAVEKIGANFGGEELMLGGGGGLNWSFIRAGLCDEVSIVLTPAADGTKGAQTLFEADDRYTTPLPTAFDLQDIQKLDDGSLWLRYTVTGPIN</sequence>
<keyword evidence="2" id="KW-0521">NADP</keyword>
<evidence type="ECO:0000313" key="5">
    <source>
        <dbReference type="EMBL" id="MVT25464.1"/>
    </source>
</evidence>
<dbReference type="InterPro" id="IPR002734">
    <property type="entry name" value="RibDG_C"/>
</dbReference>
<reference evidence="5 6" key="1">
    <citation type="submission" date="2019-12" db="EMBL/GenBank/DDBJ databases">
        <title>Nesterenkonia muleiensis sp. nov., a novel actinobacterium isolated from sap of Populus euphratica.</title>
        <authorList>
            <person name="Wang R."/>
        </authorList>
    </citation>
    <scope>NUCLEOTIDE SEQUENCE [LARGE SCALE GENOMIC DNA]</scope>
    <source>
        <strain evidence="5 6">F10</strain>
    </source>
</reference>
<dbReference type="Pfam" id="PF01872">
    <property type="entry name" value="RibD_C"/>
    <property type="match status" value="1"/>
</dbReference>
<dbReference type="SUPFAM" id="SSF53597">
    <property type="entry name" value="Dihydrofolate reductase-like"/>
    <property type="match status" value="1"/>
</dbReference>
<evidence type="ECO:0000256" key="1">
    <source>
        <dbReference type="ARBA" id="ARBA00005104"/>
    </source>
</evidence>
<protein>
    <submittedName>
        <fullName evidence="5">5-amino-6-(5-phosphoribosylamino)uracil reductase</fullName>
    </submittedName>
</protein>
<dbReference type="PANTHER" id="PTHR38011:SF7">
    <property type="entry name" value="2,5-DIAMINO-6-RIBOSYLAMINO-4(3H)-PYRIMIDINONE 5'-PHOSPHATE REDUCTASE"/>
    <property type="match status" value="1"/>
</dbReference>
<evidence type="ECO:0000313" key="6">
    <source>
        <dbReference type="Proteomes" id="UP000460157"/>
    </source>
</evidence>
<dbReference type="AlphaFoldDB" id="A0A7K1UGD8"/>
<dbReference type="Gene3D" id="3.40.430.10">
    <property type="entry name" value="Dihydrofolate Reductase, subunit A"/>
    <property type="match status" value="1"/>
</dbReference>
<dbReference type="PANTHER" id="PTHR38011">
    <property type="entry name" value="DIHYDROFOLATE REDUCTASE FAMILY PROTEIN (AFU_ORTHOLOGUE AFUA_8G06820)"/>
    <property type="match status" value="1"/>
</dbReference>
<feature type="domain" description="Bacterial bifunctional deaminase-reductase C-terminal" evidence="4">
    <location>
        <begin position="123"/>
        <end position="221"/>
    </location>
</feature>
<dbReference type="GO" id="GO:0008703">
    <property type="term" value="F:5-amino-6-(5-phosphoribosylamino)uracil reductase activity"/>
    <property type="evidence" value="ECO:0007669"/>
    <property type="project" value="InterPro"/>
</dbReference>
<evidence type="ECO:0000256" key="3">
    <source>
        <dbReference type="ARBA" id="ARBA00023002"/>
    </source>
</evidence>
<dbReference type="OrthoDB" id="9800865at2"/>
<accession>A0A7K1UGD8</accession>
<dbReference type="GO" id="GO:0009231">
    <property type="term" value="P:riboflavin biosynthetic process"/>
    <property type="evidence" value="ECO:0007669"/>
    <property type="project" value="InterPro"/>
</dbReference>
<keyword evidence="3" id="KW-0560">Oxidoreductase</keyword>
<dbReference type="EMBL" id="WRPM01000025">
    <property type="protein sequence ID" value="MVT25464.1"/>
    <property type="molecule type" value="Genomic_DNA"/>
</dbReference>